<dbReference type="Proteomes" id="UP000051952">
    <property type="component" value="Unassembled WGS sequence"/>
</dbReference>
<evidence type="ECO:0000256" key="1">
    <source>
        <dbReference type="SAM" id="Phobius"/>
    </source>
</evidence>
<feature type="non-terminal residue" evidence="2">
    <location>
        <position position="141"/>
    </location>
</feature>
<reference evidence="3" key="1">
    <citation type="submission" date="2015-09" db="EMBL/GenBank/DDBJ databases">
        <authorList>
            <consortium name="Pathogen Informatics"/>
        </authorList>
    </citation>
    <scope>NUCLEOTIDE SEQUENCE [LARGE SCALE GENOMIC DNA]</scope>
    <source>
        <strain evidence="3">Lake Konstanz</strain>
    </source>
</reference>
<accession>A0A0S4J1X3</accession>
<feature type="non-terminal residue" evidence="2">
    <location>
        <position position="1"/>
    </location>
</feature>
<dbReference type="EMBL" id="CYKH01001099">
    <property type="protein sequence ID" value="CUG83582.1"/>
    <property type="molecule type" value="Genomic_DNA"/>
</dbReference>
<keyword evidence="1" id="KW-0472">Membrane</keyword>
<protein>
    <submittedName>
        <fullName evidence="2">GPI-anchored surface protein, putative</fullName>
    </submittedName>
</protein>
<keyword evidence="3" id="KW-1185">Reference proteome</keyword>
<feature type="transmembrane region" description="Helical" evidence="1">
    <location>
        <begin position="12"/>
        <end position="31"/>
    </location>
</feature>
<dbReference type="AlphaFoldDB" id="A0A0S4J1X3"/>
<keyword evidence="1" id="KW-1133">Transmembrane helix</keyword>
<feature type="transmembrane region" description="Helical" evidence="1">
    <location>
        <begin position="90"/>
        <end position="109"/>
    </location>
</feature>
<sequence length="141" mass="15385">STSECRGTDVVLGVIGLALSVVPSSGFVLLWHAQVREPASWECVGREISLEASRLRLVRRKWEWRCIDESRNGRDGLAAAWVALLEYRDLAYGALDAFVLVAVSCVSVVSGLTTSDAQCRGWSLVVMLVLVVQLALLVALR</sequence>
<feature type="transmembrane region" description="Helical" evidence="1">
    <location>
        <begin position="121"/>
        <end position="140"/>
    </location>
</feature>
<proteinExistence type="predicted"/>
<evidence type="ECO:0000313" key="2">
    <source>
        <dbReference type="EMBL" id="CUG83582.1"/>
    </source>
</evidence>
<gene>
    <name evidence="2" type="ORF">BSAL_87690</name>
</gene>
<name>A0A0S4J1X3_BODSA</name>
<organism evidence="2 3">
    <name type="scientific">Bodo saltans</name>
    <name type="common">Flagellated protozoan</name>
    <dbReference type="NCBI Taxonomy" id="75058"/>
    <lineage>
        <taxon>Eukaryota</taxon>
        <taxon>Discoba</taxon>
        <taxon>Euglenozoa</taxon>
        <taxon>Kinetoplastea</taxon>
        <taxon>Metakinetoplastina</taxon>
        <taxon>Eubodonida</taxon>
        <taxon>Bodonidae</taxon>
        <taxon>Bodo</taxon>
    </lineage>
</organism>
<evidence type="ECO:0000313" key="3">
    <source>
        <dbReference type="Proteomes" id="UP000051952"/>
    </source>
</evidence>
<keyword evidence="1" id="KW-0812">Transmembrane</keyword>
<dbReference type="VEuPathDB" id="TriTrypDB:BSAL_87690"/>